<dbReference type="EMBL" id="QLMG01000022">
    <property type="protein sequence ID" value="RAK15466.1"/>
    <property type="molecule type" value="Genomic_DNA"/>
</dbReference>
<accession>A0A327Y628</accession>
<gene>
    <name evidence="1" type="ORF">ATI53_10221</name>
</gene>
<name>A0A327Y628_9RHOB</name>
<dbReference type="OrthoDB" id="9797300at2"/>
<dbReference type="InterPro" id="IPR009279">
    <property type="entry name" value="Portal_Mu"/>
</dbReference>
<comment type="caution">
    <text evidence="1">The sequence shown here is derived from an EMBL/GenBank/DDBJ whole genome shotgun (WGS) entry which is preliminary data.</text>
</comment>
<sequence>MGDATAYLELAEQMEEKDLHYSAVLGVRKRAIRSLELHVEPGDETDGAAELAEVTRKVLNSAAVRTTLIDVMDAIGKSYSVCEIVWARIGGALTIADLEWVDPRWFEFDKDNGRHLYLRDNAGPQPLRPDSYVIHMAKAKSGLPIRGGLARLAAWGYLFKNYTIKDWHIFCEAYGHPLRLGKYDASASPQDRQTLLRAVRQIGVDMAAIIPQSMDVDIVSASQAGSDKLYEGNARWWDEQLSKGVLGQVATTDAIAGGHAVGKIHEAVRDDIRDADAEQLAATLQRDIAGALRRVLFRADRAVPLPNIRFEMEDAVDAQALLNLIEKRPPGLRIATADVYRAFNLRQPDDDEEVLGDPAVATPPADPPVRIAASRDDTPAPKDSIDALVDALISEGDLEEAMQSEIGPLLEALAGAQSIEEVRDILSAFADDPAAGPMQDLLTRSTYAARLAGELGAQVTR</sequence>
<dbReference type="AlphaFoldDB" id="A0A327Y628"/>
<proteinExistence type="predicted"/>
<reference evidence="1 2" key="1">
    <citation type="submission" date="2018-06" db="EMBL/GenBank/DDBJ databases">
        <title>Genomic Encyclopedia of Archaeal and Bacterial Type Strains, Phase II (KMG-II): from individual species to whole genera.</title>
        <authorList>
            <person name="Goeker M."/>
        </authorList>
    </citation>
    <scope>NUCLEOTIDE SEQUENCE [LARGE SCALE GENOMIC DNA]</scope>
    <source>
        <strain evidence="1 2">DSM 22011</strain>
    </source>
</reference>
<evidence type="ECO:0000313" key="2">
    <source>
        <dbReference type="Proteomes" id="UP000249165"/>
    </source>
</evidence>
<evidence type="ECO:0000313" key="1">
    <source>
        <dbReference type="EMBL" id="RAK15466.1"/>
    </source>
</evidence>
<dbReference type="Pfam" id="PF06074">
    <property type="entry name" value="Portal_Mu"/>
    <property type="match status" value="1"/>
</dbReference>
<organism evidence="1 2">
    <name type="scientific">Salipiger aestuarii</name>
    <dbReference type="NCBI Taxonomy" id="568098"/>
    <lineage>
        <taxon>Bacteria</taxon>
        <taxon>Pseudomonadati</taxon>
        <taxon>Pseudomonadota</taxon>
        <taxon>Alphaproteobacteria</taxon>
        <taxon>Rhodobacterales</taxon>
        <taxon>Roseobacteraceae</taxon>
        <taxon>Salipiger</taxon>
    </lineage>
</organism>
<protein>
    <submittedName>
        <fullName evidence="1">Phage gp29-like protein</fullName>
    </submittedName>
</protein>
<keyword evidence="2" id="KW-1185">Reference proteome</keyword>
<dbReference type="Proteomes" id="UP000249165">
    <property type="component" value="Unassembled WGS sequence"/>
</dbReference>